<dbReference type="GO" id="GO:0007219">
    <property type="term" value="P:Notch signaling pathway"/>
    <property type="evidence" value="ECO:0007669"/>
    <property type="project" value="UniProtKB-KW"/>
</dbReference>
<dbReference type="PANTHER" id="PTHR21420">
    <property type="entry name" value="GDP-FUCOSE PROTEIN O-FUCOSYLTRANSFERASE 1"/>
    <property type="match status" value="1"/>
</dbReference>
<evidence type="ECO:0000256" key="6">
    <source>
        <dbReference type="ARBA" id="ARBA00022676"/>
    </source>
</evidence>
<evidence type="ECO:0000313" key="19">
    <source>
        <dbReference type="Proteomes" id="UP001209878"/>
    </source>
</evidence>
<dbReference type="EMBL" id="JAODUO010000082">
    <property type="protein sequence ID" value="KAK2190353.1"/>
    <property type="molecule type" value="Genomic_DNA"/>
</dbReference>
<keyword evidence="9" id="KW-0914">Notch signaling pathway</keyword>
<keyword evidence="8" id="KW-0256">Endoplasmic reticulum</keyword>
<evidence type="ECO:0000256" key="3">
    <source>
        <dbReference type="ARBA" id="ARBA00010626"/>
    </source>
</evidence>
<comment type="catalytic activity">
    <reaction evidence="16">
        <text>L-seryl-[protein] + GDP-beta-L-fucose = 3-O-(alpha-L-fucosyl)-L-seryl-[protein] + GDP + H(+)</text>
        <dbReference type="Rhea" id="RHEA:63644"/>
        <dbReference type="Rhea" id="RHEA-COMP:9863"/>
        <dbReference type="Rhea" id="RHEA-COMP:17914"/>
        <dbReference type="ChEBI" id="CHEBI:15378"/>
        <dbReference type="ChEBI" id="CHEBI:29999"/>
        <dbReference type="ChEBI" id="CHEBI:57273"/>
        <dbReference type="ChEBI" id="CHEBI:58189"/>
        <dbReference type="ChEBI" id="CHEBI:189632"/>
        <dbReference type="EC" id="2.4.1.221"/>
    </reaction>
    <physiologicalReaction direction="left-to-right" evidence="16">
        <dbReference type="Rhea" id="RHEA:63645"/>
    </physiologicalReaction>
</comment>
<dbReference type="AlphaFoldDB" id="A0AAD9P8V8"/>
<comment type="pathway">
    <text evidence="2">Protein modification; protein glycosylation.</text>
</comment>
<gene>
    <name evidence="18" type="ORF">NP493_83g04048</name>
</gene>
<keyword evidence="13" id="KW-0119">Carbohydrate metabolism</keyword>
<reference evidence="18" key="1">
    <citation type="journal article" date="2023" name="Mol. Biol. Evol.">
        <title>Third-Generation Sequencing Reveals the Adaptive Role of the Epigenome in Three Deep-Sea Polychaetes.</title>
        <authorList>
            <person name="Perez M."/>
            <person name="Aroh O."/>
            <person name="Sun Y."/>
            <person name="Lan Y."/>
            <person name="Juniper S.K."/>
            <person name="Young C.R."/>
            <person name="Angers B."/>
            <person name="Qian P.Y."/>
        </authorList>
    </citation>
    <scope>NUCLEOTIDE SEQUENCE</scope>
    <source>
        <strain evidence="18">R07B-5</strain>
    </source>
</reference>
<evidence type="ECO:0000256" key="15">
    <source>
        <dbReference type="ARBA" id="ARBA00047273"/>
    </source>
</evidence>
<dbReference type="GO" id="GO:0005783">
    <property type="term" value="C:endoplasmic reticulum"/>
    <property type="evidence" value="ECO:0007669"/>
    <property type="project" value="UniProtKB-SubCell"/>
</dbReference>
<evidence type="ECO:0000256" key="5">
    <source>
        <dbReference type="ARBA" id="ARBA00021745"/>
    </source>
</evidence>
<keyword evidence="19" id="KW-1185">Reference proteome</keyword>
<keyword evidence="7" id="KW-0808">Transferase</keyword>
<comment type="similarity">
    <text evidence="3">Belongs to the glycosyltransferase 65 family.</text>
</comment>
<evidence type="ECO:0000256" key="13">
    <source>
        <dbReference type="ARBA" id="ARBA00023277"/>
    </source>
</evidence>
<evidence type="ECO:0000256" key="11">
    <source>
        <dbReference type="ARBA" id="ARBA00023180"/>
    </source>
</evidence>
<dbReference type="Pfam" id="PF10250">
    <property type="entry name" value="O-FucT"/>
    <property type="match status" value="1"/>
</dbReference>
<evidence type="ECO:0000256" key="10">
    <source>
        <dbReference type="ARBA" id="ARBA00023157"/>
    </source>
</evidence>
<evidence type="ECO:0000256" key="7">
    <source>
        <dbReference type="ARBA" id="ARBA00022679"/>
    </source>
</evidence>
<dbReference type="Gene3D" id="3.40.50.11340">
    <property type="match status" value="1"/>
</dbReference>
<keyword evidence="17" id="KW-0732">Signal</keyword>
<evidence type="ECO:0000256" key="9">
    <source>
        <dbReference type="ARBA" id="ARBA00022976"/>
    </source>
</evidence>
<accession>A0AAD9P8V8</accession>
<evidence type="ECO:0000256" key="1">
    <source>
        <dbReference type="ARBA" id="ARBA00004240"/>
    </source>
</evidence>
<dbReference type="GO" id="GO:0006004">
    <property type="term" value="P:fucose metabolic process"/>
    <property type="evidence" value="ECO:0007669"/>
    <property type="project" value="UniProtKB-KW"/>
</dbReference>
<evidence type="ECO:0000256" key="17">
    <source>
        <dbReference type="SAM" id="SignalP"/>
    </source>
</evidence>
<keyword evidence="12" id="KW-0294">Fucose metabolism</keyword>
<comment type="subcellular location">
    <subcellularLocation>
        <location evidence="1">Endoplasmic reticulum</location>
    </subcellularLocation>
</comment>
<evidence type="ECO:0000256" key="4">
    <source>
        <dbReference type="ARBA" id="ARBA00012196"/>
    </source>
</evidence>
<evidence type="ECO:0000256" key="2">
    <source>
        <dbReference type="ARBA" id="ARBA00004922"/>
    </source>
</evidence>
<organism evidence="18 19">
    <name type="scientific">Ridgeia piscesae</name>
    <name type="common">Tubeworm</name>
    <dbReference type="NCBI Taxonomy" id="27915"/>
    <lineage>
        <taxon>Eukaryota</taxon>
        <taxon>Metazoa</taxon>
        <taxon>Spiralia</taxon>
        <taxon>Lophotrochozoa</taxon>
        <taxon>Annelida</taxon>
        <taxon>Polychaeta</taxon>
        <taxon>Sedentaria</taxon>
        <taxon>Canalipalpata</taxon>
        <taxon>Sabellida</taxon>
        <taxon>Siboglinidae</taxon>
        <taxon>Ridgeia</taxon>
    </lineage>
</organism>
<dbReference type="InterPro" id="IPR019378">
    <property type="entry name" value="GDP-Fuc_O-FucTrfase"/>
</dbReference>
<proteinExistence type="inferred from homology"/>
<name>A0AAD9P8V8_RIDPI</name>
<feature type="chain" id="PRO_5042133223" description="GDP-fucose protein O-fucosyltransferase 1" evidence="17">
    <location>
        <begin position="25"/>
        <end position="89"/>
    </location>
</feature>
<evidence type="ECO:0000256" key="12">
    <source>
        <dbReference type="ARBA" id="ARBA00023253"/>
    </source>
</evidence>
<sequence length="89" mass="9777">MSILSGHYLKLRLALGVVVWLSDASVTATTHVKVDSNGYILYCPCLGRFGNQVDTLLGTLPFSKALNRTLVLPHWVEFRAFGTHGDSVM</sequence>
<dbReference type="PANTHER" id="PTHR21420:SF10">
    <property type="entry name" value="GDP-FUCOSE PROTEIN O-FUCOSYLTRANSFERASE 1"/>
    <property type="match status" value="1"/>
</dbReference>
<dbReference type="Proteomes" id="UP001209878">
    <property type="component" value="Unassembled WGS sequence"/>
</dbReference>
<dbReference type="EC" id="2.4.1.221" evidence="4"/>
<comment type="caution">
    <text evidence="18">The sequence shown here is derived from an EMBL/GenBank/DDBJ whole genome shotgun (WGS) entry which is preliminary data.</text>
</comment>
<evidence type="ECO:0000256" key="14">
    <source>
        <dbReference type="ARBA" id="ARBA00033080"/>
    </source>
</evidence>
<evidence type="ECO:0000313" key="18">
    <source>
        <dbReference type="EMBL" id="KAK2190353.1"/>
    </source>
</evidence>
<keyword evidence="6" id="KW-0328">Glycosyltransferase</keyword>
<dbReference type="GO" id="GO:0046922">
    <property type="term" value="F:peptide-O-fucosyltransferase activity"/>
    <property type="evidence" value="ECO:0007669"/>
    <property type="project" value="UniProtKB-EC"/>
</dbReference>
<evidence type="ECO:0000256" key="8">
    <source>
        <dbReference type="ARBA" id="ARBA00022824"/>
    </source>
</evidence>
<keyword evidence="11" id="KW-0325">Glycoprotein</keyword>
<dbReference type="InterPro" id="IPR039922">
    <property type="entry name" value="POFUT1"/>
</dbReference>
<comment type="catalytic activity">
    <reaction evidence="15">
        <text>L-threonyl-[protein] + GDP-beta-L-fucose = 3-O-(alpha-L-fucosyl)-L-threonyl-[protein] + GDP + H(+)</text>
        <dbReference type="Rhea" id="RHEA:70491"/>
        <dbReference type="Rhea" id="RHEA-COMP:11060"/>
        <dbReference type="Rhea" id="RHEA-COMP:17915"/>
        <dbReference type="ChEBI" id="CHEBI:15378"/>
        <dbReference type="ChEBI" id="CHEBI:30013"/>
        <dbReference type="ChEBI" id="CHEBI:57273"/>
        <dbReference type="ChEBI" id="CHEBI:58189"/>
        <dbReference type="ChEBI" id="CHEBI:189631"/>
        <dbReference type="EC" id="2.4.1.221"/>
    </reaction>
    <physiologicalReaction direction="left-to-right" evidence="15">
        <dbReference type="Rhea" id="RHEA:70492"/>
    </physiologicalReaction>
</comment>
<feature type="signal peptide" evidence="17">
    <location>
        <begin position="1"/>
        <end position="24"/>
    </location>
</feature>
<protein>
    <recommendedName>
        <fullName evidence="5">GDP-fucose protein O-fucosyltransferase 1</fullName>
        <ecNumber evidence="4">2.4.1.221</ecNumber>
    </recommendedName>
    <alternativeName>
        <fullName evidence="14">Peptide-O-fucosyltransferase 1</fullName>
    </alternativeName>
</protein>
<evidence type="ECO:0000256" key="16">
    <source>
        <dbReference type="ARBA" id="ARBA00048647"/>
    </source>
</evidence>
<keyword evidence="10" id="KW-1015">Disulfide bond</keyword>